<dbReference type="PATRIC" id="fig|1605367.3.peg.296"/>
<dbReference type="InterPro" id="IPR018490">
    <property type="entry name" value="cNMP-bd_dom_sf"/>
</dbReference>
<dbReference type="SUPFAM" id="SSF51206">
    <property type="entry name" value="cAMP-binding domain-like"/>
    <property type="match status" value="1"/>
</dbReference>
<keyword evidence="3" id="KW-1185">Reference proteome</keyword>
<accession>A0A0P7BB33</accession>
<dbReference type="Proteomes" id="UP000050454">
    <property type="component" value="Unassembled WGS sequence"/>
</dbReference>
<reference evidence="2 3" key="1">
    <citation type="submission" date="2015-07" db="EMBL/GenBank/DDBJ databases">
        <title>The draft genome sequence of Leadbetterella sp. JN14-9.</title>
        <authorList>
            <person name="Liu Y."/>
            <person name="Du J."/>
            <person name="Shao Z."/>
        </authorList>
    </citation>
    <scope>NUCLEOTIDE SEQUENCE [LARGE SCALE GENOMIC DNA]</scope>
    <source>
        <strain evidence="2 3">JN14-9</strain>
    </source>
</reference>
<name>A0A0P7BB33_9BACT</name>
<proteinExistence type="predicted"/>
<dbReference type="InterPro" id="IPR000595">
    <property type="entry name" value="cNMP-bd_dom"/>
</dbReference>
<evidence type="ECO:0000313" key="3">
    <source>
        <dbReference type="Proteomes" id="UP000050454"/>
    </source>
</evidence>
<dbReference type="CDD" id="cd00038">
    <property type="entry name" value="CAP_ED"/>
    <property type="match status" value="1"/>
</dbReference>
<dbReference type="AlphaFoldDB" id="A0A0P7BB33"/>
<dbReference type="OrthoDB" id="792939at2"/>
<dbReference type="Gene3D" id="2.60.120.10">
    <property type="entry name" value="Jelly Rolls"/>
    <property type="match status" value="1"/>
</dbReference>
<dbReference type="Pfam" id="PF00027">
    <property type="entry name" value="cNMP_binding"/>
    <property type="match status" value="1"/>
</dbReference>
<dbReference type="RefSeq" id="WP_055149460.1">
    <property type="nucleotide sequence ID" value="NZ_JXSZ01000010.1"/>
</dbReference>
<evidence type="ECO:0000259" key="1">
    <source>
        <dbReference type="Pfam" id="PF00027"/>
    </source>
</evidence>
<dbReference type="EMBL" id="LGTQ01000010">
    <property type="protein sequence ID" value="KPM47671.1"/>
    <property type="molecule type" value="Genomic_DNA"/>
</dbReference>
<feature type="domain" description="Cyclic nucleotide-binding" evidence="1">
    <location>
        <begin position="29"/>
        <end position="112"/>
    </location>
</feature>
<organism evidence="2 3">
    <name type="scientific">Jiulongibacter sediminis</name>
    <dbReference type="NCBI Taxonomy" id="1605367"/>
    <lineage>
        <taxon>Bacteria</taxon>
        <taxon>Pseudomonadati</taxon>
        <taxon>Bacteroidota</taxon>
        <taxon>Cytophagia</taxon>
        <taxon>Cytophagales</taxon>
        <taxon>Leadbetterellaceae</taxon>
        <taxon>Jiulongibacter</taxon>
    </lineage>
</organism>
<comment type="caution">
    <text evidence="2">The sequence shown here is derived from an EMBL/GenBank/DDBJ whole genome shotgun (WGS) entry which is preliminary data.</text>
</comment>
<sequence>MSALKKHIIETFGFIEEEFGHIEGFFKPRSLAKGEYFLKEGQLVRQMGFVESGILREFLYLNGKEITKWFSTSGYFAVDLSGFLFEKTSKVNYQAITAVEMLTISKENFDQISGKVARWDTLEKMFLAKCFTVLENRVVSHLGLNAEERYLQLHSFNPQLFNQVPLNHLASMLGMTPETLSRIRNKQAKSIS</sequence>
<gene>
    <name evidence="2" type="ORF">AFM12_14460</name>
</gene>
<dbReference type="InterPro" id="IPR014710">
    <property type="entry name" value="RmlC-like_jellyroll"/>
</dbReference>
<evidence type="ECO:0000313" key="2">
    <source>
        <dbReference type="EMBL" id="KPM47671.1"/>
    </source>
</evidence>
<dbReference type="STRING" id="1605367.AFM12_14460"/>
<protein>
    <submittedName>
        <fullName evidence="2">Cyclic nucleotide-binding protein</fullName>
    </submittedName>
</protein>